<evidence type="ECO:0000313" key="2">
    <source>
        <dbReference type="Proteomes" id="UP000766486"/>
    </source>
</evidence>
<dbReference type="EMBL" id="CABFNS010000737">
    <property type="protein sequence ID" value="VUC25626.1"/>
    <property type="molecule type" value="Genomic_DNA"/>
</dbReference>
<keyword evidence="2" id="KW-1185">Reference proteome</keyword>
<sequence length="427" mass="48057">MEYTQSRQIWVMTQEYELVHDPIHECIIPALSGRWEEEKKLFGHTHRIEQATLKDGSVLFGIAYELLSHRCVTIRRDFFHGILGILKTDLEESALSQDFNQAMQQVAVSCLKKGDFSPLLMIPATAQEELDERDLRSTGYMDICSWGIGEERSPAKFPNIELSSGSPVIQVECIGTVKSIWRLLPEELSHERNLTVLLRLVLEITGPKPEDFQTAVAVRLLGQEIEKVRERMLKENRTEKLIQLLRRLEDTSRGGELEHGVASEIGETLGLTDLSLGGGHHRVVESPIGFMFSHGGTMHLSETGVMVVVNCMHCHQPFPIRAGLLKPASSLIGVKAYRIPGLRYRFTHQGGAGFLLQDGKMVGRFIWGIPTCSCPRIEQVKVNLDDLPLPKPNTYNYGTDDGREWIPMDIEKRLKVNVWTGGQTHAS</sequence>
<name>A0ABY6U5M5_BIOOC</name>
<comment type="caution">
    <text evidence="1">The sequence shown here is derived from an EMBL/GenBank/DDBJ whole genome shotgun (WGS) entry which is preliminary data.</text>
</comment>
<evidence type="ECO:0000313" key="1">
    <source>
        <dbReference type="EMBL" id="VUC25626.1"/>
    </source>
</evidence>
<reference evidence="1 2" key="1">
    <citation type="submission" date="2019-06" db="EMBL/GenBank/DDBJ databases">
        <authorList>
            <person name="Broberg M."/>
        </authorList>
    </citation>
    <scope>NUCLEOTIDE SEQUENCE [LARGE SCALE GENOMIC DNA]</scope>
</reference>
<gene>
    <name evidence="1" type="ORF">CLO192961_LOCUS172247</name>
</gene>
<protein>
    <submittedName>
        <fullName evidence="1">Uncharacterized protein</fullName>
    </submittedName>
</protein>
<dbReference type="Proteomes" id="UP000766486">
    <property type="component" value="Unassembled WGS sequence"/>
</dbReference>
<accession>A0ABY6U5M5</accession>
<organism evidence="1 2">
    <name type="scientific">Bionectria ochroleuca</name>
    <name type="common">Gliocladium roseum</name>
    <dbReference type="NCBI Taxonomy" id="29856"/>
    <lineage>
        <taxon>Eukaryota</taxon>
        <taxon>Fungi</taxon>
        <taxon>Dikarya</taxon>
        <taxon>Ascomycota</taxon>
        <taxon>Pezizomycotina</taxon>
        <taxon>Sordariomycetes</taxon>
        <taxon>Hypocreomycetidae</taxon>
        <taxon>Hypocreales</taxon>
        <taxon>Bionectriaceae</taxon>
        <taxon>Clonostachys</taxon>
    </lineage>
</organism>
<proteinExistence type="predicted"/>